<proteinExistence type="predicted"/>
<dbReference type="GO" id="GO:0006508">
    <property type="term" value="P:proteolysis"/>
    <property type="evidence" value="ECO:0007669"/>
    <property type="project" value="UniProtKB-KW"/>
</dbReference>
<reference evidence="3" key="1">
    <citation type="submission" date="2016-11" db="EMBL/GenBank/DDBJ databases">
        <authorList>
            <person name="Varghese N."/>
            <person name="Submissions S."/>
        </authorList>
    </citation>
    <scope>NUCLEOTIDE SEQUENCE [LARGE SCALE GENOMIC DNA]</scope>
    <source>
        <strain evidence="3">DSM 26899</strain>
    </source>
</reference>
<gene>
    <name evidence="2" type="ORF">SAMN05444267_101117</name>
</gene>
<keyword evidence="2" id="KW-0378">Hydrolase</keyword>
<dbReference type="STRING" id="1302687.SAMN05444267_101117"/>
<dbReference type="Gene3D" id="3.30.750.44">
    <property type="match status" value="1"/>
</dbReference>
<dbReference type="RefSeq" id="WP_073292557.1">
    <property type="nucleotide sequence ID" value="NZ_FRAV01000011.1"/>
</dbReference>
<name>A0A1M6XHR4_9FLAO</name>
<dbReference type="SMART" id="SM00245">
    <property type="entry name" value="TSPc"/>
    <property type="match status" value="1"/>
</dbReference>
<evidence type="ECO:0000313" key="3">
    <source>
        <dbReference type="Proteomes" id="UP000184364"/>
    </source>
</evidence>
<dbReference type="Pfam" id="PF03572">
    <property type="entry name" value="Peptidase_S41"/>
    <property type="match status" value="1"/>
</dbReference>
<evidence type="ECO:0000259" key="1">
    <source>
        <dbReference type="SMART" id="SM00245"/>
    </source>
</evidence>
<dbReference type="EMBL" id="FRAV01000011">
    <property type="protein sequence ID" value="SHL05399.1"/>
    <property type="molecule type" value="Genomic_DNA"/>
</dbReference>
<keyword evidence="3" id="KW-1185">Reference proteome</keyword>
<dbReference type="CDD" id="cd07563">
    <property type="entry name" value="Peptidase_S41_IRBP"/>
    <property type="match status" value="1"/>
</dbReference>
<dbReference type="OrthoDB" id="6397760at2"/>
<dbReference type="SUPFAM" id="SSF52096">
    <property type="entry name" value="ClpP/crotonase"/>
    <property type="match status" value="1"/>
</dbReference>
<dbReference type="PANTHER" id="PTHR11261">
    <property type="entry name" value="INTERPHOTORECEPTOR RETINOID-BINDING PROTEIN"/>
    <property type="match status" value="1"/>
</dbReference>
<dbReference type="Proteomes" id="UP000184364">
    <property type="component" value="Unassembled WGS sequence"/>
</dbReference>
<evidence type="ECO:0000313" key="2">
    <source>
        <dbReference type="EMBL" id="SHL05399.1"/>
    </source>
</evidence>
<keyword evidence="2" id="KW-0645">Protease</keyword>
<dbReference type="AlphaFoldDB" id="A0A1M6XHR4"/>
<dbReference type="Gene3D" id="3.90.226.10">
    <property type="entry name" value="2-enoyl-CoA Hydratase, Chain A, domain 1"/>
    <property type="match status" value="1"/>
</dbReference>
<feature type="domain" description="Tail specific protease" evidence="1">
    <location>
        <begin position="253"/>
        <end position="434"/>
    </location>
</feature>
<dbReference type="Pfam" id="PF14684">
    <property type="entry name" value="Tricorn_C1"/>
    <property type="match status" value="1"/>
</dbReference>
<organism evidence="2 3">
    <name type="scientific">Chryseobacterium polytrichastri</name>
    <dbReference type="NCBI Taxonomy" id="1302687"/>
    <lineage>
        <taxon>Bacteria</taxon>
        <taxon>Pseudomonadati</taxon>
        <taxon>Bacteroidota</taxon>
        <taxon>Flavobacteriia</taxon>
        <taxon>Flavobacteriales</taxon>
        <taxon>Weeksellaceae</taxon>
        <taxon>Chryseobacterium group</taxon>
        <taxon>Chryseobacterium</taxon>
    </lineage>
</organism>
<dbReference type="InterPro" id="IPR029045">
    <property type="entry name" value="ClpP/crotonase-like_dom_sf"/>
</dbReference>
<dbReference type="InterPro" id="IPR028204">
    <property type="entry name" value="Tricorn_C1"/>
</dbReference>
<sequence length="468" mass="53249">MNTKNIFFSLSFALSGGAATAQEIPKSLSNTVWLQQGYDRILTIKDSTYSYYNINSVTCKPMIDGVFKDRFKMVSLKKGALIVNPGGIVHYNFTALDQLPANCTREARKELSYPKNFQVFWETFQNNYAFFKERKIDWKAIYDEYFPLVQNAKTDKEFAGILKEIVGKMKDGHIRLDLPDDLKEKPAPIAIATGTVHLRQALLSDLKNTYIKELKSYNGGVLQWGFLKDSKVGYIIISDMNNFANYIPEEQQNSKEFRALYDKISEAKPPQQMFDDEIAGTEKIMKTVLHDLEGSTSMVIDLRFNGGGYETVALKLLSYFVKSKKKVISITAKTSSGFTPKQDYTLYPVEKGYDQPVYLLLGPNTASAAEIFALATLEYPHITRVGSRTSGIFSEILWKELPNGWEFSLSNEIYTDNKGKAYEATGIPVNIEMNYPRKHPDFNNSFYPNEVFKDQALDKVLELELLRK</sequence>
<dbReference type="PANTHER" id="PTHR11261:SF3">
    <property type="entry name" value="RETINOL-BINDING PROTEIN 3"/>
    <property type="match status" value="1"/>
</dbReference>
<dbReference type="InterPro" id="IPR005151">
    <property type="entry name" value="Tail-specific_protease"/>
</dbReference>
<accession>A0A1M6XHR4</accession>
<protein>
    <submittedName>
        <fullName evidence="2">Tricorn protease C1 domain-containing protein</fullName>
    </submittedName>
</protein>
<dbReference type="GO" id="GO:0008236">
    <property type="term" value="F:serine-type peptidase activity"/>
    <property type="evidence" value="ECO:0007669"/>
    <property type="project" value="InterPro"/>
</dbReference>